<accession>A0A7C8HCU8</accession>
<evidence type="ECO:0000313" key="4">
    <source>
        <dbReference type="Proteomes" id="UP000483018"/>
    </source>
</evidence>
<evidence type="ECO:0000313" key="3">
    <source>
        <dbReference type="EMBL" id="KAE9627520.1"/>
    </source>
</evidence>
<proteinExistence type="predicted"/>
<dbReference type="Pfam" id="PF12728">
    <property type="entry name" value="HTH_17"/>
    <property type="match status" value="1"/>
</dbReference>
<evidence type="ECO:0000256" key="1">
    <source>
        <dbReference type="SAM" id="MobiDB-lite"/>
    </source>
</evidence>
<dbReference type="RefSeq" id="WP_158741859.1">
    <property type="nucleotide sequence ID" value="NZ_JAFBEP010000045.1"/>
</dbReference>
<comment type="caution">
    <text evidence="3">The sequence shown here is derived from an EMBL/GenBank/DDBJ whole genome shotgun (WGS) entry which is preliminary data.</text>
</comment>
<feature type="region of interest" description="Disordered" evidence="1">
    <location>
        <begin position="45"/>
        <end position="69"/>
    </location>
</feature>
<dbReference type="OrthoDB" id="9813719at2"/>
<dbReference type="AlphaFoldDB" id="A0A7C8HCU8"/>
<reference evidence="3 4" key="1">
    <citation type="submission" date="2019-12" db="EMBL/GenBank/DDBJ databases">
        <title>Defluviitalea raffinosedens, isolated from a biogas fermenter, genome sequencing and characterization.</title>
        <authorList>
            <person name="Rettenmaier R."/>
            <person name="Schneider M."/>
            <person name="Neuhaus K."/>
            <person name="Liebl W."/>
            <person name="Zverlov V."/>
        </authorList>
    </citation>
    <scope>NUCLEOTIDE SEQUENCE [LARGE SCALE GENOMIC DNA]</scope>
    <source>
        <strain evidence="3 4">249c-K6</strain>
    </source>
</reference>
<organism evidence="3 4">
    <name type="scientific">Defluviitalea raffinosedens</name>
    <dbReference type="NCBI Taxonomy" id="1450156"/>
    <lineage>
        <taxon>Bacteria</taxon>
        <taxon>Bacillati</taxon>
        <taxon>Bacillota</taxon>
        <taxon>Clostridia</taxon>
        <taxon>Lachnospirales</taxon>
        <taxon>Defluviitaleaceae</taxon>
        <taxon>Defluviitalea</taxon>
    </lineage>
</organism>
<sequence length="69" mass="8161">MDYLTTKQAAEKWNISPRRVQVLCEQGRIKGAVRLGWAWAIPKDAEKPEDARRRRKSKEKLRRENDNVL</sequence>
<name>A0A7C8HCU8_9FIRM</name>
<keyword evidence="4" id="KW-1185">Reference proteome</keyword>
<dbReference type="EMBL" id="WSLF01000025">
    <property type="protein sequence ID" value="KAE9627520.1"/>
    <property type="molecule type" value="Genomic_DNA"/>
</dbReference>
<gene>
    <name evidence="3" type="ORF">GND95_14675</name>
</gene>
<dbReference type="InterPro" id="IPR041657">
    <property type="entry name" value="HTH_17"/>
</dbReference>
<evidence type="ECO:0000259" key="2">
    <source>
        <dbReference type="Pfam" id="PF12728"/>
    </source>
</evidence>
<dbReference type="Proteomes" id="UP000483018">
    <property type="component" value="Unassembled WGS sequence"/>
</dbReference>
<protein>
    <submittedName>
        <fullName evidence="3">Helix-turn-helix domain-containing protein</fullName>
    </submittedName>
</protein>
<feature type="domain" description="Helix-turn-helix" evidence="2">
    <location>
        <begin position="3"/>
        <end position="44"/>
    </location>
</feature>